<dbReference type="Pfam" id="PF08763">
    <property type="entry name" value="Ca_chan_IQ"/>
    <property type="match status" value="1"/>
</dbReference>
<keyword evidence="3" id="KW-0109">Calcium transport</keyword>
<evidence type="ECO:0000256" key="7">
    <source>
        <dbReference type="ARBA" id="ARBA00022837"/>
    </source>
</evidence>
<dbReference type="EMBL" id="WJEC01000015">
    <property type="protein sequence ID" value="KAF7487105.1"/>
    <property type="molecule type" value="Genomic_DNA"/>
</dbReference>
<gene>
    <name evidence="17" type="ORF">GHT09_000465</name>
</gene>
<keyword evidence="8" id="KW-0851">Voltage-gated channel</keyword>
<evidence type="ECO:0000256" key="2">
    <source>
        <dbReference type="ARBA" id="ARBA00022448"/>
    </source>
</evidence>
<evidence type="ECO:0000313" key="18">
    <source>
        <dbReference type="Proteomes" id="UP000662637"/>
    </source>
</evidence>
<keyword evidence="2" id="KW-0813">Transport</keyword>
<evidence type="ECO:0000256" key="5">
    <source>
        <dbReference type="ARBA" id="ARBA00022692"/>
    </source>
</evidence>
<dbReference type="Gene3D" id="6.10.250.2180">
    <property type="match status" value="1"/>
</dbReference>
<evidence type="ECO:0000256" key="10">
    <source>
        <dbReference type="ARBA" id="ARBA00023065"/>
    </source>
</evidence>
<organism evidence="17 18">
    <name type="scientific">Marmota monax</name>
    <name type="common">Woodchuck</name>
    <dbReference type="NCBI Taxonomy" id="9995"/>
    <lineage>
        <taxon>Eukaryota</taxon>
        <taxon>Metazoa</taxon>
        <taxon>Chordata</taxon>
        <taxon>Craniata</taxon>
        <taxon>Vertebrata</taxon>
        <taxon>Euteleostomi</taxon>
        <taxon>Mammalia</taxon>
        <taxon>Eutheria</taxon>
        <taxon>Euarchontoglires</taxon>
        <taxon>Glires</taxon>
        <taxon>Rodentia</taxon>
        <taxon>Sciuromorpha</taxon>
        <taxon>Sciuridae</taxon>
        <taxon>Xerinae</taxon>
        <taxon>Marmotini</taxon>
        <taxon>Marmota</taxon>
    </lineage>
</organism>
<comment type="caution">
    <text evidence="17">The sequence shown here is derived from an EMBL/GenBank/DDBJ whole genome shotgun (WGS) entry which is preliminary data.</text>
</comment>
<feature type="region of interest" description="Disordered" evidence="14">
    <location>
        <begin position="514"/>
        <end position="551"/>
    </location>
</feature>
<dbReference type="InterPro" id="IPR031649">
    <property type="entry name" value="GPHH_dom"/>
</dbReference>
<dbReference type="AlphaFoldDB" id="A0A834QZ20"/>
<dbReference type="Pfam" id="PF00520">
    <property type="entry name" value="Ion_trans"/>
    <property type="match status" value="1"/>
</dbReference>
<feature type="transmembrane region" description="Helical" evidence="15">
    <location>
        <begin position="84"/>
        <end position="108"/>
    </location>
</feature>
<dbReference type="GO" id="GO:0098703">
    <property type="term" value="P:calcium ion import across plasma membrane"/>
    <property type="evidence" value="ECO:0007669"/>
    <property type="project" value="TreeGrafter"/>
</dbReference>
<keyword evidence="11 15" id="KW-0472">Membrane</keyword>
<dbReference type="SMART" id="SM01062">
    <property type="entry name" value="Ca_chan_IQ"/>
    <property type="match status" value="1"/>
</dbReference>
<keyword evidence="4" id="KW-0107">Calcium channel</keyword>
<dbReference type="InterPro" id="IPR014873">
    <property type="entry name" value="VDCC_a1su_IQ"/>
</dbReference>
<evidence type="ECO:0000256" key="11">
    <source>
        <dbReference type="ARBA" id="ARBA00023136"/>
    </source>
</evidence>
<feature type="domain" description="Voltage-dependent calcium channel alpha-1 subunit IQ" evidence="16">
    <location>
        <begin position="242"/>
        <end position="275"/>
    </location>
</feature>
<dbReference type="InterPro" id="IPR050599">
    <property type="entry name" value="VDCC_alpha-1_subunit"/>
</dbReference>
<dbReference type="Proteomes" id="UP000662637">
    <property type="component" value="Unassembled WGS sequence"/>
</dbReference>
<keyword evidence="7" id="KW-0106">Calcium</keyword>
<reference evidence="17" key="1">
    <citation type="submission" date="2020-08" db="EMBL/GenBank/DDBJ databases">
        <authorList>
            <person name="Shumante A."/>
            <person name="Zimin A.V."/>
            <person name="Puiu D."/>
            <person name="Salzberg S.L."/>
        </authorList>
    </citation>
    <scope>NUCLEOTIDE SEQUENCE</scope>
    <source>
        <strain evidence="17">WC2-LM</strain>
        <tissue evidence="17">Liver</tissue>
    </source>
</reference>
<keyword evidence="13" id="KW-0407">Ion channel</keyword>
<evidence type="ECO:0000259" key="16">
    <source>
        <dbReference type="SMART" id="SM01062"/>
    </source>
</evidence>
<evidence type="ECO:0000256" key="12">
    <source>
        <dbReference type="ARBA" id="ARBA00023157"/>
    </source>
</evidence>
<sequence length="551" mass="61461">MVELRGSHTERNRRQACRDGDLGSDLLTSVAAAPICSSRLPWLGWCATGEAWQEILLACSYGKLCDPESDYAPGEEYTCGTNFAYYYFISFYMLCAFLIINLFVAVIMDNFDYLTRDWSILGPHHLDEFKAIWAEYDPEAKGRIKHLDVVTLLRRIQPPLGFGKFCPHRVACKRLVGMNMPLNSDGTVTFNATLFALVRTALKIKTEGNFEQANEELRAIIKKIWKRTSMKLLDQVIPPIGDDEVTVGKFYATFLIQEHFRKFIKRQEEYYGYRPKKDTVQIQRTGGLFGQVDNFLERTNSLPPVMANQRPLQFSEIEMEELESPVFLEDFPHDPRTNPLARANTNNANANVAHGNSDRSNSSVFSSVHYEREFPEETETPAARGGTFSQARKALGPLSKPHVENLKEWRTCRTPPVPCQRPRAELPVLAERKRSMPGSLHAEASRSRSSEESRSRCPTPATALLIQEALVRGGLDSLAADAGFVMATGQALADACQMEPEEVEVAATELLRERQTPEGPSGAVGGLSLGSSLGSLDQHQGSQETLIPPGL</sequence>
<feature type="compositionally biased region" description="Basic and acidic residues" evidence="14">
    <location>
        <begin position="443"/>
        <end position="455"/>
    </location>
</feature>
<dbReference type="GO" id="GO:0005891">
    <property type="term" value="C:voltage-gated calcium channel complex"/>
    <property type="evidence" value="ECO:0007669"/>
    <property type="project" value="TreeGrafter"/>
</dbReference>
<evidence type="ECO:0000256" key="1">
    <source>
        <dbReference type="ARBA" id="ARBA00004141"/>
    </source>
</evidence>
<keyword evidence="12" id="KW-1015">Disulfide bond</keyword>
<dbReference type="GO" id="GO:0008331">
    <property type="term" value="F:high voltage-gated calcium channel activity"/>
    <property type="evidence" value="ECO:0007669"/>
    <property type="project" value="TreeGrafter"/>
</dbReference>
<evidence type="ECO:0000256" key="9">
    <source>
        <dbReference type="ARBA" id="ARBA00022989"/>
    </source>
</evidence>
<dbReference type="FunFam" id="1.10.238.10:FF:000063">
    <property type="entry name" value="Voltage-dependent N-type calcium channel subunit alpha"/>
    <property type="match status" value="1"/>
</dbReference>
<keyword evidence="6" id="KW-0677">Repeat</keyword>
<evidence type="ECO:0000256" key="8">
    <source>
        <dbReference type="ARBA" id="ARBA00022882"/>
    </source>
</evidence>
<dbReference type="Gene3D" id="1.10.287.70">
    <property type="match status" value="1"/>
</dbReference>
<evidence type="ECO:0000256" key="3">
    <source>
        <dbReference type="ARBA" id="ARBA00022568"/>
    </source>
</evidence>
<keyword evidence="5 15" id="KW-0812">Transmembrane</keyword>
<feature type="region of interest" description="Disordered" evidence="14">
    <location>
        <begin position="421"/>
        <end position="458"/>
    </location>
</feature>
<comment type="subcellular location">
    <subcellularLocation>
        <location evidence="1">Membrane</location>
        <topology evidence="1">Multi-pass membrane protein</topology>
    </subcellularLocation>
</comment>
<evidence type="ECO:0000256" key="4">
    <source>
        <dbReference type="ARBA" id="ARBA00022673"/>
    </source>
</evidence>
<dbReference type="Pfam" id="PF16905">
    <property type="entry name" value="GPHH"/>
    <property type="match status" value="1"/>
</dbReference>
<accession>A0A834QZ20</accession>
<proteinExistence type="predicted"/>
<dbReference type="InterPro" id="IPR005821">
    <property type="entry name" value="Ion_trans_dom"/>
</dbReference>
<evidence type="ECO:0000313" key="17">
    <source>
        <dbReference type="EMBL" id="KAF7487105.1"/>
    </source>
</evidence>
<dbReference type="PANTHER" id="PTHR45628:SF9">
    <property type="entry name" value="VOLTAGE-DEPENDENT L-TYPE CALCIUM CHANNEL SUBUNIT ALPHA-1S"/>
    <property type="match status" value="1"/>
</dbReference>
<dbReference type="PANTHER" id="PTHR45628">
    <property type="entry name" value="VOLTAGE-DEPENDENT CALCIUM CHANNEL TYPE A SUBUNIT ALPHA-1"/>
    <property type="match status" value="1"/>
</dbReference>
<evidence type="ECO:0000256" key="13">
    <source>
        <dbReference type="ARBA" id="ARBA00023303"/>
    </source>
</evidence>
<keyword evidence="10" id="KW-0406">Ion transport</keyword>
<evidence type="ECO:0000256" key="6">
    <source>
        <dbReference type="ARBA" id="ARBA00022737"/>
    </source>
</evidence>
<evidence type="ECO:0000256" key="15">
    <source>
        <dbReference type="SAM" id="Phobius"/>
    </source>
</evidence>
<name>A0A834QZ20_MARMO</name>
<keyword evidence="9 15" id="KW-1133">Transmembrane helix</keyword>
<evidence type="ECO:0000256" key="14">
    <source>
        <dbReference type="SAM" id="MobiDB-lite"/>
    </source>
</evidence>
<protein>
    <recommendedName>
        <fullName evidence="16">Voltage-dependent calcium channel alpha-1 subunit IQ domain-containing protein</fullName>
    </recommendedName>
</protein>